<dbReference type="Proteomes" id="UP000886595">
    <property type="component" value="Unassembled WGS sequence"/>
</dbReference>
<dbReference type="InterPro" id="IPR002182">
    <property type="entry name" value="NB-ARC"/>
</dbReference>
<organism evidence="4 5">
    <name type="scientific">Brassica carinata</name>
    <name type="common">Ethiopian mustard</name>
    <name type="synonym">Abyssinian cabbage</name>
    <dbReference type="NCBI Taxonomy" id="52824"/>
    <lineage>
        <taxon>Eukaryota</taxon>
        <taxon>Viridiplantae</taxon>
        <taxon>Streptophyta</taxon>
        <taxon>Embryophyta</taxon>
        <taxon>Tracheophyta</taxon>
        <taxon>Spermatophyta</taxon>
        <taxon>Magnoliopsida</taxon>
        <taxon>eudicotyledons</taxon>
        <taxon>Gunneridae</taxon>
        <taxon>Pentapetalae</taxon>
        <taxon>rosids</taxon>
        <taxon>malvids</taxon>
        <taxon>Brassicales</taxon>
        <taxon>Brassicaceae</taxon>
        <taxon>Brassiceae</taxon>
        <taxon>Brassica</taxon>
    </lineage>
</organism>
<evidence type="ECO:0000256" key="1">
    <source>
        <dbReference type="ARBA" id="ARBA00023242"/>
    </source>
</evidence>
<dbReference type="PANTHER" id="PTHR11017">
    <property type="entry name" value="LEUCINE-RICH REPEAT-CONTAINING PROTEIN"/>
    <property type="match status" value="1"/>
</dbReference>
<proteinExistence type="predicted"/>
<comment type="caution">
    <text evidence="4">The sequence shown here is derived from an EMBL/GenBank/DDBJ whole genome shotgun (WGS) entry which is preliminary data.</text>
</comment>
<accession>A0A8X7QW79</accession>
<dbReference type="PROSITE" id="PS50104">
    <property type="entry name" value="TIR"/>
    <property type="match status" value="1"/>
</dbReference>
<dbReference type="PANTHER" id="PTHR11017:SF277">
    <property type="entry name" value="DISEASE RESISTANCE PROTEIN RPS4-RELATED"/>
    <property type="match status" value="1"/>
</dbReference>
<feature type="compositionally biased region" description="Polar residues" evidence="2">
    <location>
        <begin position="157"/>
        <end position="174"/>
    </location>
</feature>
<dbReference type="InterPro" id="IPR000157">
    <property type="entry name" value="TIR_dom"/>
</dbReference>
<evidence type="ECO:0000313" key="5">
    <source>
        <dbReference type="Proteomes" id="UP000886595"/>
    </source>
</evidence>
<keyword evidence="5" id="KW-1185">Reference proteome</keyword>
<dbReference type="Pfam" id="PF01582">
    <property type="entry name" value="TIR"/>
    <property type="match status" value="1"/>
</dbReference>
<protein>
    <recommendedName>
        <fullName evidence="3">TIR domain-containing protein</fullName>
    </recommendedName>
</protein>
<gene>
    <name evidence="4" type="ORF">Bca52824_059258</name>
</gene>
<dbReference type="Pfam" id="PF00931">
    <property type="entry name" value="NB-ARC"/>
    <property type="match status" value="1"/>
</dbReference>
<dbReference type="Gene3D" id="3.40.50.10140">
    <property type="entry name" value="Toll/interleukin-1 receptor homology (TIR) domain"/>
    <property type="match status" value="2"/>
</dbReference>
<dbReference type="EMBL" id="JAAMPC010000012">
    <property type="protein sequence ID" value="KAG2276703.1"/>
    <property type="molecule type" value="Genomic_DNA"/>
</dbReference>
<feature type="region of interest" description="Disordered" evidence="2">
    <location>
        <begin position="157"/>
        <end position="182"/>
    </location>
</feature>
<dbReference type="Gene3D" id="3.40.50.300">
    <property type="entry name" value="P-loop containing nucleotide triphosphate hydrolases"/>
    <property type="match status" value="1"/>
</dbReference>
<dbReference type="SUPFAM" id="SSF52200">
    <property type="entry name" value="Toll/Interleukin receptor TIR domain"/>
    <property type="match status" value="1"/>
</dbReference>
<dbReference type="InterPro" id="IPR044974">
    <property type="entry name" value="Disease_R_plants"/>
</dbReference>
<dbReference type="OrthoDB" id="1678688at2759"/>
<evidence type="ECO:0000259" key="3">
    <source>
        <dbReference type="PROSITE" id="PS50104"/>
    </source>
</evidence>
<name>A0A8X7QW79_BRACI</name>
<evidence type="ECO:0000313" key="4">
    <source>
        <dbReference type="EMBL" id="KAG2276703.1"/>
    </source>
</evidence>
<sequence length="281" mass="31857">MAASSNPTVDEQPPQHQVFISFRGADLRWRFVSHLVTALKLNNINVFIEDYEDRGQPLETLLQRIEESRIALPIFSGKYTESAWCLEPSTVRDLKGSFGDRFRSLAKGDERKKEWKEAFSSIPNIMGITIDKKSVESDKVIEIVKAVKTVLNNVSSEGNHNASVNPSENINAGTSSGGEKHKTFGMDKRLKELEEKLDRDKFKGTRIIGVVGMPGIGKTTLLKELYKTWQCRFSRHALLDKIHEKIKHVEELECLPNMLVAELLKSNNTHIDHVKDPYSQL</sequence>
<dbReference type="InterPro" id="IPR027417">
    <property type="entry name" value="P-loop_NTPase"/>
</dbReference>
<dbReference type="SUPFAM" id="SSF52540">
    <property type="entry name" value="P-loop containing nucleoside triphosphate hydrolases"/>
    <property type="match status" value="1"/>
</dbReference>
<reference evidence="4 5" key="1">
    <citation type="submission" date="2020-02" db="EMBL/GenBank/DDBJ databases">
        <authorList>
            <person name="Ma Q."/>
            <person name="Huang Y."/>
            <person name="Song X."/>
            <person name="Pei D."/>
        </authorList>
    </citation>
    <scope>NUCLEOTIDE SEQUENCE [LARGE SCALE GENOMIC DNA]</scope>
    <source>
        <strain evidence="4">Sxm20200214</strain>
        <tissue evidence="4">Leaf</tissue>
    </source>
</reference>
<keyword evidence="1" id="KW-0539">Nucleus</keyword>
<dbReference type="InterPro" id="IPR035897">
    <property type="entry name" value="Toll_tir_struct_dom_sf"/>
</dbReference>
<feature type="domain" description="TIR" evidence="3">
    <location>
        <begin position="14"/>
        <end position="151"/>
    </location>
</feature>
<evidence type="ECO:0000256" key="2">
    <source>
        <dbReference type="SAM" id="MobiDB-lite"/>
    </source>
</evidence>
<dbReference type="GO" id="GO:0007165">
    <property type="term" value="P:signal transduction"/>
    <property type="evidence" value="ECO:0007669"/>
    <property type="project" value="InterPro"/>
</dbReference>
<dbReference type="GO" id="GO:0006952">
    <property type="term" value="P:defense response"/>
    <property type="evidence" value="ECO:0007669"/>
    <property type="project" value="InterPro"/>
</dbReference>
<dbReference type="GO" id="GO:0043531">
    <property type="term" value="F:ADP binding"/>
    <property type="evidence" value="ECO:0007669"/>
    <property type="project" value="InterPro"/>
</dbReference>
<dbReference type="SMART" id="SM00255">
    <property type="entry name" value="TIR"/>
    <property type="match status" value="1"/>
</dbReference>
<dbReference type="AlphaFoldDB" id="A0A8X7QW79"/>